<comment type="caution">
    <text evidence="1">The sequence shown here is derived from an EMBL/GenBank/DDBJ whole genome shotgun (WGS) entry which is preliminary data.</text>
</comment>
<gene>
    <name evidence="1" type="ORF">G0U57_018767</name>
</gene>
<reference evidence="1 2" key="1">
    <citation type="journal article" date="2020" name="G3 (Bethesda)">
        <title>Draft Genome of the Common Snapping Turtle, Chelydra serpentina, a Model for Phenotypic Plasticity in Reptiles.</title>
        <authorList>
            <person name="Das D."/>
            <person name="Singh S.K."/>
            <person name="Bierstedt J."/>
            <person name="Erickson A."/>
            <person name="Galli G.L.J."/>
            <person name="Crossley D.A. 2nd"/>
            <person name="Rhen T."/>
        </authorList>
    </citation>
    <scope>NUCLEOTIDE SEQUENCE [LARGE SCALE GENOMIC DNA]</scope>
    <source>
        <strain evidence="1">KW</strain>
    </source>
</reference>
<dbReference type="EMBL" id="JAHGAV010000006">
    <property type="protein sequence ID" value="KAG6940261.1"/>
    <property type="molecule type" value="Genomic_DNA"/>
</dbReference>
<name>A0A8T1TG84_CHESE</name>
<evidence type="ECO:0000313" key="2">
    <source>
        <dbReference type="Proteomes" id="UP000765507"/>
    </source>
</evidence>
<sequence>MTAKQLPIQDIHTQEQFIDMINDDEVKAKFTQLASIPVFSCK</sequence>
<organism evidence="1 2">
    <name type="scientific">Chelydra serpentina</name>
    <name type="common">Snapping turtle</name>
    <name type="synonym">Testudo serpentina</name>
    <dbReference type="NCBI Taxonomy" id="8475"/>
    <lineage>
        <taxon>Eukaryota</taxon>
        <taxon>Metazoa</taxon>
        <taxon>Chordata</taxon>
        <taxon>Craniata</taxon>
        <taxon>Vertebrata</taxon>
        <taxon>Euteleostomi</taxon>
        <taxon>Archelosauria</taxon>
        <taxon>Testudinata</taxon>
        <taxon>Testudines</taxon>
        <taxon>Cryptodira</taxon>
        <taxon>Durocryptodira</taxon>
        <taxon>Americhelydia</taxon>
        <taxon>Chelydroidea</taxon>
        <taxon>Chelydridae</taxon>
        <taxon>Chelydra</taxon>
    </lineage>
</organism>
<protein>
    <submittedName>
        <fullName evidence="1">Uncharacterized protein</fullName>
    </submittedName>
</protein>
<proteinExistence type="predicted"/>
<evidence type="ECO:0000313" key="1">
    <source>
        <dbReference type="EMBL" id="KAG6940261.1"/>
    </source>
</evidence>
<keyword evidence="2" id="KW-1185">Reference proteome</keyword>
<accession>A0A8T1TG84</accession>
<dbReference type="AlphaFoldDB" id="A0A8T1TG84"/>
<dbReference type="Proteomes" id="UP000765507">
    <property type="component" value="Unassembled WGS sequence"/>
</dbReference>